<dbReference type="Pfam" id="PF00392">
    <property type="entry name" value="GntR"/>
    <property type="match status" value="1"/>
</dbReference>
<dbReference type="eggNOG" id="COG2188">
    <property type="taxonomic scope" value="Bacteria"/>
</dbReference>
<dbReference type="SUPFAM" id="SSF64288">
    <property type="entry name" value="Chorismate lyase-like"/>
    <property type="match status" value="1"/>
</dbReference>
<dbReference type="Gene3D" id="3.40.1410.10">
    <property type="entry name" value="Chorismate lyase-like"/>
    <property type="match status" value="1"/>
</dbReference>
<reference evidence="5" key="1">
    <citation type="journal article" date="2015" name="PeerJ">
        <title>First genomic representation of candidate bacterial phylum KSB3 points to enhanced environmental sensing as a trigger of wastewater bulking.</title>
        <authorList>
            <person name="Sekiguchi Y."/>
            <person name="Ohashi A."/>
            <person name="Parks D.H."/>
            <person name="Yamauchi T."/>
            <person name="Tyson G.W."/>
            <person name="Hugenholtz P."/>
        </authorList>
    </citation>
    <scope>NUCLEOTIDE SEQUENCE [LARGE SCALE GENOMIC DNA]</scope>
</reference>
<dbReference type="InterPro" id="IPR000524">
    <property type="entry name" value="Tscrpt_reg_HTH_GntR"/>
</dbReference>
<dbReference type="SUPFAM" id="SSF46785">
    <property type="entry name" value="Winged helix' DNA-binding domain"/>
    <property type="match status" value="1"/>
</dbReference>
<evidence type="ECO:0000256" key="1">
    <source>
        <dbReference type="ARBA" id="ARBA00023015"/>
    </source>
</evidence>
<dbReference type="PANTHER" id="PTHR44846">
    <property type="entry name" value="MANNOSYL-D-GLYCERATE TRANSPORT/METABOLISM SYSTEM REPRESSOR MNGR-RELATED"/>
    <property type="match status" value="1"/>
</dbReference>
<dbReference type="InterPro" id="IPR050679">
    <property type="entry name" value="Bact_HTH_transcr_reg"/>
</dbReference>
<dbReference type="STRING" id="1499967.U27_05687"/>
<evidence type="ECO:0000256" key="2">
    <source>
        <dbReference type="ARBA" id="ARBA00023125"/>
    </source>
</evidence>
<dbReference type="InterPro" id="IPR011663">
    <property type="entry name" value="UTRA"/>
</dbReference>
<dbReference type="InterPro" id="IPR036388">
    <property type="entry name" value="WH-like_DNA-bd_sf"/>
</dbReference>
<accession>A0A081C2A7</accession>
<dbReference type="InterPro" id="IPR036390">
    <property type="entry name" value="WH_DNA-bd_sf"/>
</dbReference>
<proteinExistence type="predicted"/>
<organism evidence="5">
    <name type="scientific">Vecturithrix granuli</name>
    <dbReference type="NCBI Taxonomy" id="1499967"/>
    <lineage>
        <taxon>Bacteria</taxon>
        <taxon>Candidatus Moduliflexota</taxon>
        <taxon>Candidatus Vecturitrichia</taxon>
        <taxon>Candidatus Vecturitrichales</taxon>
        <taxon>Candidatus Vecturitrichaceae</taxon>
        <taxon>Candidatus Vecturithrix</taxon>
    </lineage>
</organism>
<dbReference type="GO" id="GO:0045892">
    <property type="term" value="P:negative regulation of DNA-templated transcription"/>
    <property type="evidence" value="ECO:0007669"/>
    <property type="project" value="TreeGrafter"/>
</dbReference>
<dbReference type="SMART" id="SM00866">
    <property type="entry name" value="UTRA"/>
    <property type="match status" value="1"/>
</dbReference>
<dbReference type="SMART" id="SM00345">
    <property type="entry name" value="HTH_GNTR"/>
    <property type="match status" value="1"/>
</dbReference>
<dbReference type="Proteomes" id="UP000030661">
    <property type="component" value="Unassembled WGS sequence"/>
</dbReference>
<name>A0A081C2A7_VECG1</name>
<dbReference type="Gene3D" id="1.10.10.10">
    <property type="entry name" value="Winged helix-like DNA-binding domain superfamily/Winged helix DNA-binding domain"/>
    <property type="match status" value="1"/>
</dbReference>
<dbReference type="GO" id="GO:0003700">
    <property type="term" value="F:DNA-binding transcription factor activity"/>
    <property type="evidence" value="ECO:0007669"/>
    <property type="project" value="InterPro"/>
</dbReference>
<evidence type="ECO:0000313" key="5">
    <source>
        <dbReference type="EMBL" id="GAK58712.1"/>
    </source>
</evidence>
<dbReference type="PANTHER" id="PTHR44846:SF1">
    <property type="entry name" value="MANNOSYL-D-GLYCERATE TRANSPORT_METABOLISM SYSTEM REPRESSOR MNGR-RELATED"/>
    <property type="match status" value="1"/>
</dbReference>
<dbReference type="Pfam" id="PF07702">
    <property type="entry name" value="UTRA"/>
    <property type="match status" value="1"/>
</dbReference>
<keyword evidence="3" id="KW-0804">Transcription</keyword>
<gene>
    <name evidence="5" type="ORF">U27_05687</name>
</gene>
<keyword evidence="6" id="KW-1185">Reference proteome</keyword>
<dbReference type="InterPro" id="IPR028978">
    <property type="entry name" value="Chorismate_lyase_/UTRA_dom_sf"/>
</dbReference>
<feature type="domain" description="HTH gntR-type" evidence="4">
    <location>
        <begin position="14"/>
        <end position="82"/>
    </location>
</feature>
<dbReference type="FunFam" id="1.10.10.10:FF:000079">
    <property type="entry name" value="GntR family transcriptional regulator"/>
    <property type="match status" value="1"/>
</dbReference>
<dbReference type="HOGENOM" id="CLU_063236_8_2_0"/>
<dbReference type="AlphaFoldDB" id="A0A081C2A7"/>
<dbReference type="EMBL" id="DF820468">
    <property type="protein sequence ID" value="GAK58712.1"/>
    <property type="molecule type" value="Genomic_DNA"/>
</dbReference>
<dbReference type="PROSITE" id="PS50949">
    <property type="entry name" value="HTH_GNTR"/>
    <property type="match status" value="1"/>
</dbReference>
<dbReference type="PRINTS" id="PR00035">
    <property type="entry name" value="HTHGNTR"/>
</dbReference>
<evidence type="ECO:0000313" key="6">
    <source>
        <dbReference type="Proteomes" id="UP000030661"/>
    </source>
</evidence>
<keyword evidence="2" id="KW-0238">DNA-binding</keyword>
<dbReference type="CDD" id="cd07377">
    <property type="entry name" value="WHTH_GntR"/>
    <property type="match status" value="1"/>
</dbReference>
<keyword evidence="1" id="KW-0805">Transcription regulation</keyword>
<evidence type="ECO:0000259" key="4">
    <source>
        <dbReference type="PROSITE" id="PS50949"/>
    </source>
</evidence>
<evidence type="ECO:0000256" key="3">
    <source>
        <dbReference type="ARBA" id="ARBA00023163"/>
    </source>
</evidence>
<dbReference type="GO" id="GO:0003677">
    <property type="term" value="F:DNA binding"/>
    <property type="evidence" value="ECO:0007669"/>
    <property type="project" value="UniProtKB-KW"/>
</dbReference>
<protein>
    <submittedName>
        <fullName evidence="5">Transcriptional regulator, GntR family</fullName>
    </submittedName>
</protein>
<sequence length="245" mass="28158">MSLLPITIDKNSPLPIYHQLKQGIIDLIKAGELERGTCLPSENELAREYKISPMTVRQAMADLVNAGYIYREKGRGTYVAERPVKHRLERLTSFSEDIEERKMIPGSRILLIETVPPPPEILARVELPEGVMMTHIQRIRLFSEKPVGIHSVYLRDIVIDQKELEHYQSLYKLLEARGIQIKEGEETIEAVAATKYFAELIPGVQVGDPLLQTTRFSWDTSGEFIEYGKAQYRADLYQYTIRLKR</sequence>